<dbReference type="Proteomes" id="UP000013307">
    <property type="component" value="Chromosome"/>
</dbReference>
<dbReference type="STRING" id="387631.Asulf_01531"/>
<dbReference type="eggNOG" id="arCOG11166">
    <property type="taxonomic scope" value="Archaea"/>
</dbReference>
<evidence type="ECO:0000313" key="2">
    <source>
        <dbReference type="Proteomes" id="UP000013307"/>
    </source>
</evidence>
<name>N0BD36_9EURY</name>
<gene>
    <name evidence="1" type="ORF">Asulf_01531</name>
</gene>
<dbReference type="Pfam" id="PF04883">
    <property type="entry name" value="HK97-gp10_like"/>
    <property type="match status" value="1"/>
</dbReference>
<dbReference type="InterPro" id="IPR010064">
    <property type="entry name" value="HK97-gp10_tail"/>
</dbReference>
<dbReference type="GeneID" id="15393166"/>
<dbReference type="OrthoDB" id="385247at2157"/>
<protein>
    <recommendedName>
        <fullName evidence="3">HK97 gp10 family phage protein</fullName>
    </recommendedName>
</protein>
<dbReference type="RefSeq" id="WP_015591107.1">
    <property type="nucleotide sequence ID" value="NC_021169.1"/>
</dbReference>
<keyword evidence="2" id="KW-1185">Reference proteome</keyword>
<evidence type="ECO:0000313" key="1">
    <source>
        <dbReference type="EMBL" id="AGK61509.1"/>
    </source>
</evidence>
<sequence>MSIKIEVNIDGALEKLDVKNIADPLKNIFRDEVLRLEAEIKETAPVDTGRYRSAWHSEISDLEAQIANNVKYAKYLIYGTKKFRRVKEPHKYKKADLERGILHDVRAILHEWEHDFRRLLSRLIR</sequence>
<proteinExistence type="predicted"/>
<dbReference type="KEGG" id="ast:Asulf_01531"/>
<reference evidence="1 2" key="1">
    <citation type="journal article" date="2013" name="Genome Announc.">
        <title>Complete Genome Sequence of the Thermophilic and Facultatively Chemolithoautotrophic Sulfate Reducer Archaeoglobus sulfaticallidus Strain PM70-1T.</title>
        <authorList>
            <person name="Stokke R."/>
            <person name="Hocking W.P."/>
            <person name="Steinsbu B.O."/>
            <person name="Steen I.H."/>
        </authorList>
    </citation>
    <scope>NUCLEOTIDE SEQUENCE [LARGE SCALE GENOMIC DNA]</scope>
    <source>
        <strain evidence="1">PM70-1</strain>
    </source>
</reference>
<dbReference type="HOGENOM" id="CLU_1987499_0_0_2"/>
<dbReference type="AlphaFoldDB" id="N0BD36"/>
<dbReference type="EMBL" id="CP005290">
    <property type="protein sequence ID" value="AGK61509.1"/>
    <property type="molecule type" value="Genomic_DNA"/>
</dbReference>
<evidence type="ECO:0008006" key="3">
    <source>
        <dbReference type="Google" id="ProtNLM"/>
    </source>
</evidence>
<accession>N0BD36</accession>
<organism evidence="1 2">
    <name type="scientific">Archaeoglobus sulfaticallidus PM70-1</name>
    <dbReference type="NCBI Taxonomy" id="387631"/>
    <lineage>
        <taxon>Archaea</taxon>
        <taxon>Methanobacteriati</taxon>
        <taxon>Methanobacteriota</taxon>
        <taxon>Archaeoglobi</taxon>
        <taxon>Archaeoglobales</taxon>
        <taxon>Archaeoglobaceae</taxon>
        <taxon>Archaeoglobus</taxon>
    </lineage>
</organism>